<organism evidence="2 3">
    <name type="scientific">Metschnikowia bicuspidata var. bicuspidata NRRL YB-4993</name>
    <dbReference type="NCBI Taxonomy" id="869754"/>
    <lineage>
        <taxon>Eukaryota</taxon>
        <taxon>Fungi</taxon>
        <taxon>Dikarya</taxon>
        <taxon>Ascomycota</taxon>
        <taxon>Saccharomycotina</taxon>
        <taxon>Pichiomycetes</taxon>
        <taxon>Metschnikowiaceae</taxon>
        <taxon>Metschnikowia</taxon>
    </lineage>
</organism>
<dbReference type="Pfam" id="PF12223">
    <property type="entry name" value="DUF3602"/>
    <property type="match status" value="1"/>
</dbReference>
<dbReference type="OrthoDB" id="3063476at2759"/>
<dbReference type="Proteomes" id="UP000092555">
    <property type="component" value="Unassembled WGS sequence"/>
</dbReference>
<feature type="region of interest" description="Disordered" evidence="1">
    <location>
        <begin position="1"/>
        <end position="91"/>
    </location>
</feature>
<name>A0A1A0HCN9_9ASCO</name>
<dbReference type="InterPro" id="IPR022024">
    <property type="entry name" value="DUF3602"/>
</dbReference>
<gene>
    <name evidence="2" type="ORF">METBIDRAFT_12158</name>
</gene>
<sequence length="170" mass="18092">MVSTGRGGSGNIVSPEEVREERPEVPHEHKSDKRIYYSTGRGGSGNIKSSSEMPSPKLVPQGTNTPKLTTSKVTTGRGGYGNMVDNDDPNLTRKLQDVDGNKAENELLAVASNKSFAIGRGGFGNVVSKTRSNGSSAGSNPNNLYTVVSQGEKTSQKKGNFMLKVKNLFS</sequence>
<comment type="caution">
    <text evidence="2">The sequence shown here is derived from an EMBL/GenBank/DDBJ whole genome shotgun (WGS) entry which is preliminary data.</text>
</comment>
<dbReference type="EMBL" id="LXTC01000003">
    <property type="protein sequence ID" value="OBA21678.1"/>
    <property type="molecule type" value="Genomic_DNA"/>
</dbReference>
<dbReference type="PANTHER" id="PTHR34693:SF1">
    <property type="entry name" value="PROTEIN PAR32"/>
    <property type="match status" value="1"/>
</dbReference>
<feature type="compositionally biased region" description="Gly residues" evidence="1">
    <location>
        <begin position="1"/>
        <end position="10"/>
    </location>
</feature>
<dbReference type="AlphaFoldDB" id="A0A1A0HCN9"/>
<dbReference type="PANTHER" id="PTHR34693">
    <property type="entry name" value="PROTEIN PAR32"/>
    <property type="match status" value="1"/>
</dbReference>
<dbReference type="InterPro" id="IPR053203">
    <property type="entry name" value="Cisplatin_resist-associated"/>
</dbReference>
<feature type="compositionally biased region" description="Basic and acidic residues" evidence="1">
    <location>
        <begin position="16"/>
        <end position="35"/>
    </location>
</feature>
<accession>A0A1A0HCN9</accession>
<dbReference type="GeneID" id="30027156"/>
<proteinExistence type="predicted"/>
<reference evidence="2 3" key="1">
    <citation type="submission" date="2016-05" db="EMBL/GenBank/DDBJ databases">
        <title>Comparative genomics of biotechnologically important yeasts.</title>
        <authorList>
            <consortium name="DOE Joint Genome Institute"/>
            <person name="Riley R."/>
            <person name="Haridas S."/>
            <person name="Wolfe K.H."/>
            <person name="Lopes M.R."/>
            <person name="Hittinger C.T."/>
            <person name="Goker M."/>
            <person name="Salamov A."/>
            <person name="Wisecaver J."/>
            <person name="Long T.M."/>
            <person name="Aerts A.L."/>
            <person name="Barry K."/>
            <person name="Choi C."/>
            <person name="Clum A."/>
            <person name="Coughlan A.Y."/>
            <person name="Deshpande S."/>
            <person name="Douglass A.P."/>
            <person name="Hanson S.J."/>
            <person name="Klenk H.-P."/>
            <person name="LaButti K."/>
            <person name="Lapidus A."/>
            <person name="Lindquist E."/>
            <person name="Lipzen A."/>
            <person name="Meier-kolthoff J.P."/>
            <person name="Ohm R.A."/>
            <person name="Otillar R.P."/>
            <person name="Pangilinan J."/>
            <person name="Peng Y."/>
            <person name="Rokas A."/>
            <person name="Rosa C.A."/>
            <person name="Scheuner C."/>
            <person name="Sibirny A.A."/>
            <person name="Slot J.C."/>
            <person name="Stielow J.B."/>
            <person name="Sun H."/>
            <person name="Kurtzman C.P."/>
            <person name="Blackwell M."/>
            <person name="Grigoriev I.V."/>
            <person name="Jeffries T.W."/>
        </authorList>
    </citation>
    <scope>NUCLEOTIDE SEQUENCE [LARGE SCALE GENOMIC DNA]</scope>
    <source>
        <strain evidence="2 3">NRRL YB-4993</strain>
    </source>
</reference>
<evidence type="ECO:0000313" key="2">
    <source>
        <dbReference type="EMBL" id="OBA21678.1"/>
    </source>
</evidence>
<keyword evidence="3" id="KW-1185">Reference proteome</keyword>
<dbReference type="RefSeq" id="XP_018712188.1">
    <property type="nucleotide sequence ID" value="XM_018854180.1"/>
</dbReference>
<evidence type="ECO:0000256" key="1">
    <source>
        <dbReference type="SAM" id="MobiDB-lite"/>
    </source>
</evidence>
<feature type="compositionally biased region" description="Polar residues" evidence="1">
    <location>
        <begin position="61"/>
        <end position="74"/>
    </location>
</feature>
<protein>
    <submittedName>
        <fullName evidence="2">Uncharacterized protein</fullName>
    </submittedName>
</protein>
<evidence type="ECO:0000313" key="3">
    <source>
        <dbReference type="Proteomes" id="UP000092555"/>
    </source>
</evidence>